<dbReference type="AlphaFoldDB" id="A0AA38L8D6"/>
<feature type="compositionally biased region" description="Basic and acidic residues" evidence="1">
    <location>
        <begin position="11"/>
        <end position="21"/>
    </location>
</feature>
<feature type="region of interest" description="Disordered" evidence="1">
    <location>
        <begin position="1"/>
        <end position="21"/>
    </location>
</feature>
<evidence type="ECO:0000313" key="2">
    <source>
        <dbReference type="EMBL" id="KAH9311137.1"/>
    </source>
</evidence>
<reference evidence="2 3" key="1">
    <citation type="journal article" date="2021" name="Nat. Plants">
        <title>The Taxus genome provides insights into paclitaxel biosynthesis.</title>
        <authorList>
            <person name="Xiong X."/>
            <person name="Gou J."/>
            <person name="Liao Q."/>
            <person name="Li Y."/>
            <person name="Zhou Q."/>
            <person name="Bi G."/>
            <person name="Li C."/>
            <person name="Du R."/>
            <person name="Wang X."/>
            <person name="Sun T."/>
            <person name="Guo L."/>
            <person name="Liang H."/>
            <person name="Lu P."/>
            <person name="Wu Y."/>
            <person name="Zhang Z."/>
            <person name="Ro D.K."/>
            <person name="Shang Y."/>
            <person name="Huang S."/>
            <person name="Yan J."/>
        </authorList>
    </citation>
    <scope>NUCLEOTIDE SEQUENCE [LARGE SCALE GENOMIC DNA]</scope>
    <source>
        <strain evidence="2">Ta-2019</strain>
    </source>
</reference>
<gene>
    <name evidence="2" type="ORF">KI387_026172</name>
</gene>
<keyword evidence="3" id="KW-1185">Reference proteome</keyword>
<protein>
    <submittedName>
        <fullName evidence="2">Uncharacterized protein</fullName>
    </submittedName>
</protein>
<feature type="non-terminal residue" evidence="2">
    <location>
        <position position="1"/>
    </location>
</feature>
<name>A0AA38L8D6_TAXCH</name>
<feature type="compositionally biased region" description="Basic residues" evidence="1">
    <location>
        <begin position="1"/>
        <end position="10"/>
    </location>
</feature>
<feature type="region of interest" description="Disordered" evidence="1">
    <location>
        <begin position="61"/>
        <end position="97"/>
    </location>
</feature>
<dbReference type="EMBL" id="JAHRHJ020000006">
    <property type="protein sequence ID" value="KAH9311137.1"/>
    <property type="molecule type" value="Genomic_DNA"/>
</dbReference>
<sequence>RTNEKRRKYVPVKDSEGEKLDESARKALIDTEDVEEPWDEELKHYVERLDEWEVGYDIVDVEKGEDKGKPSREPTNTQTSEGQMLDEGVHVQKGKHS</sequence>
<accession>A0AA38L8D6</accession>
<proteinExistence type="predicted"/>
<evidence type="ECO:0000313" key="3">
    <source>
        <dbReference type="Proteomes" id="UP000824469"/>
    </source>
</evidence>
<evidence type="ECO:0000256" key="1">
    <source>
        <dbReference type="SAM" id="MobiDB-lite"/>
    </source>
</evidence>
<feature type="compositionally biased region" description="Polar residues" evidence="1">
    <location>
        <begin position="73"/>
        <end position="82"/>
    </location>
</feature>
<dbReference type="Proteomes" id="UP000824469">
    <property type="component" value="Unassembled WGS sequence"/>
</dbReference>
<comment type="caution">
    <text evidence="2">The sequence shown here is derived from an EMBL/GenBank/DDBJ whole genome shotgun (WGS) entry which is preliminary data.</text>
</comment>
<organism evidence="2 3">
    <name type="scientific">Taxus chinensis</name>
    <name type="common">Chinese yew</name>
    <name type="synonym">Taxus wallichiana var. chinensis</name>
    <dbReference type="NCBI Taxonomy" id="29808"/>
    <lineage>
        <taxon>Eukaryota</taxon>
        <taxon>Viridiplantae</taxon>
        <taxon>Streptophyta</taxon>
        <taxon>Embryophyta</taxon>
        <taxon>Tracheophyta</taxon>
        <taxon>Spermatophyta</taxon>
        <taxon>Pinopsida</taxon>
        <taxon>Pinidae</taxon>
        <taxon>Conifers II</taxon>
        <taxon>Cupressales</taxon>
        <taxon>Taxaceae</taxon>
        <taxon>Taxus</taxon>
    </lineage>
</organism>
<feature type="compositionally biased region" description="Basic and acidic residues" evidence="1">
    <location>
        <begin position="61"/>
        <end position="72"/>
    </location>
</feature>